<dbReference type="InterPro" id="IPR050243">
    <property type="entry name" value="PHP_phosphatase"/>
</dbReference>
<dbReference type="InterPro" id="IPR016195">
    <property type="entry name" value="Pol/histidinol_Pase-like"/>
</dbReference>
<dbReference type="Pfam" id="PF02811">
    <property type="entry name" value="PHP"/>
    <property type="match status" value="1"/>
</dbReference>
<dbReference type="SMART" id="SM00481">
    <property type="entry name" value="POLIIIAc"/>
    <property type="match status" value="1"/>
</dbReference>
<dbReference type="SUPFAM" id="SSF89550">
    <property type="entry name" value="PHP domain-like"/>
    <property type="match status" value="1"/>
</dbReference>
<dbReference type="Proteomes" id="UP001056455">
    <property type="component" value="Chromosome"/>
</dbReference>
<dbReference type="CDD" id="cd07436">
    <property type="entry name" value="PHP_PolX"/>
    <property type="match status" value="1"/>
</dbReference>
<evidence type="ECO:0000259" key="1">
    <source>
        <dbReference type="SMART" id="SM00481"/>
    </source>
</evidence>
<name>A0ABY4YWL3_9MICO</name>
<dbReference type="InterPro" id="IPR047967">
    <property type="entry name" value="PolX_PHP"/>
</dbReference>
<reference evidence="2" key="1">
    <citation type="submission" date="2022-06" db="EMBL/GenBank/DDBJ databases">
        <title>Ornithinimicrobium HY1793.</title>
        <authorList>
            <person name="Huang Y."/>
        </authorList>
    </citation>
    <scope>NUCLEOTIDE SEQUENCE</scope>
    <source>
        <strain evidence="2">HY1793</strain>
    </source>
</reference>
<dbReference type="InterPro" id="IPR004013">
    <property type="entry name" value="PHP_dom"/>
</dbReference>
<organism evidence="2 3">
    <name type="scientific">Ornithinimicrobium faecis</name>
    <dbReference type="NCBI Taxonomy" id="2934158"/>
    <lineage>
        <taxon>Bacteria</taxon>
        <taxon>Bacillati</taxon>
        <taxon>Actinomycetota</taxon>
        <taxon>Actinomycetes</taxon>
        <taxon>Micrococcales</taxon>
        <taxon>Ornithinimicrobiaceae</taxon>
        <taxon>Ornithinimicrobium</taxon>
    </lineage>
</organism>
<accession>A0ABY4YWL3</accession>
<evidence type="ECO:0000313" key="2">
    <source>
        <dbReference type="EMBL" id="USQ80630.1"/>
    </source>
</evidence>
<dbReference type="NCBIfam" id="NF005928">
    <property type="entry name" value="PRK07945.1"/>
    <property type="match status" value="1"/>
</dbReference>
<sequence length="341" mass="37138">MTIEPVDALRRIAFLLERSRASTYRVKAYRQAADTLLAIPEAEVRERVRKGTLKQLEGIGPSTAAVIEQAAAGRDPDKLTELESTVGGPLVEGGERVRDQLRGDLHSHSDWSDGGSPIQEMVASAMELGHDYLALTDHSPRLTVANGLTAARLTQQLKVVDAINAAVGEDFRLLKAIEVDILDDGSLDQTDELLDRLDVRVASVHSKLKMESAAMTRRMVAAVRNPRTNVLGHCTGRLVTGDRGKRAQSTFDASAVFAACVESNTAVEINSRPERSDPPDDLLTLAIESGCLFAINTDAHAPGQLDFQAYGCERAERLRVPVERVVNSWPLDQLLDWATPS</sequence>
<dbReference type="Pfam" id="PF14716">
    <property type="entry name" value="HHH_8"/>
    <property type="match status" value="1"/>
</dbReference>
<dbReference type="Gene3D" id="1.10.150.110">
    <property type="entry name" value="DNA polymerase beta, N-terminal domain-like"/>
    <property type="match status" value="1"/>
</dbReference>
<dbReference type="PANTHER" id="PTHR36928:SF1">
    <property type="entry name" value="PHOSPHATASE YCDX-RELATED"/>
    <property type="match status" value="1"/>
</dbReference>
<evidence type="ECO:0000313" key="3">
    <source>
        <dbReference type="Proteomes" id="UP001056455"/>
    </source>
</evidence>
<dbReference type="InterPro" id="IPR003141">
    <property type="entry name" value="Pol/His_phosphatase_N"/>
</dbReference>
<dbReference type="InterPro" id="IPR010996">
    <property type="entry name" value="HHH_MUS81"/>
</dbReference>
<feature type="domain" description="Polymerase/histidinol phosphatase N-terminal" evidence="1">
    <location>
        <begin position="103"/>
        <end position="183"/>
    </location>
</feature>
<dbReference type="SUPFAM" id="SSF47802">
    <property type="entry name" value="DNA polymerase beta, N-terminal domain-like"/>
    <property type="match status" value="1"/>
</dbReference>
<dbReference type="InterPro" id="IPR027421">
    <property type="entry name" value="DNA_pol_lamdba_lyase_dom_sf"/>
</dbReference>
<proteinExistence type="predicted"/>
<dbReference type="Gene3D" id="3.20.20.140">
    <property type="entry name" value="Metal-dependent hydrolases"/>
    <property type="match status" value="1"/>
</dbReference>
<gene>
    <name evidence="2" type="ORF">NF556_02935</name>
</gene>
<keyword evidence="3" id="KW-1185">Reference proteome</keyword>
<dbReference type="EMBL" id="CP099489">
    <property type="protein sequence ID" value="USQ80630.1"/>
    <property type="molecule type" value="Genomic_DNA"/>
</dbReference>
<dbReference type="InterPro" id="IPR017078">
    <property type="entry name" value="UCP036978_PHPhdr"/>
</dbReference>
<protein>
    <submittedName>
        <fullName evidence="2">PHP domain-containing protein</fullName>
    </submittedName>
</protein>
<dbReference type="PANTHER" id="PTHR36928">
    <property type="entry name" value="PHOSPHATASE YCDX-RELATED"/>
    <property type="match status" value="1"/>
</dbReference>
<dbReference type="RefSeq" id="WP_252594005.1">
    <property type="nucleotide sequence ID" value="NZ_CP099489.1"/>
</dbReference>
<dbReference type="PIRSF" id="PIRSF036978">
    <property type="entry name" value="UCP036978_PHPhdr"/>
    <property type="match status" value="1"/>
</dbReference>